<evidence type="ECO:0000256" key="1">
    <source>
        <dbReference type="SAM" id="SignalP"/>
    </source>
</evidence>
<evidence type="ECO:0000313" key="3">
    <source>
        <dbReference type="Proteomes" id="UP001620397"/>
    </source>
</evidence>
<reference evidence="2 3" key="1">
    <citation type="submission" date="2020-10" db="EMBL/GenBank/DDBJ databases">
        <title>Phylogeny of dyella-like bacteria.</title>
        <authorList>
            <person name="Fu J."/>
        </authorList>
    </citation>
    <scope>NUCLEOTIDE SEQUENCE [LARGE SCALE GENOMIC DNA]</scope>
    <source>
        <strain evidence="2 3">DKC-1</strain>
    </source>
</reference>
<feature type="signal peptide" evidence="1">
    <location>
        <begin position="1"/>
        <end position="25"/>
    </location>
</feature>
<dbReference type="RefSeq" id="WP_404536115.1">
    <property type="nucleotide sequence ID" value="NZ_JADIKL010000002.1"/>
</dbReference>
<sequence length="223" mass="23959">MPSPLPFPYRAALLSAMLAIAPAIAANEHPPAVSILQPGGYETADLDVSPLPRDGWLALVKRGGHWELVRTKIDLDPEIHSSSQPEALVFLHARRLSAGRVRTLAMQLPDGVDLPETAADGKGKNQLAMRFGAQRYRLILSAQGSDAGSNLVLDDGRTRTLLDTDTDSAQLMWAGDLDHDGRLDLIISTDHEDGRSADTCLYLSSAAGKHQSVKKVACQSFSG</sequence>
<evidence type="ECO:0000313" key="2">
    <source>
        <dbReference type="EMBL" id="MFK2929703.1"/>
    </source>
</evidence>
<accession>A0ABW8KF15</accession>
<dbReference type="EMBL" id="JADIKL010000002">
    <property type="protein sequence ID" value="MFK2929703.1"/>
    <property type="molecule type" value="Genomic_DNA"/>
</dbReference>
<feature type="chain" id="PRO_5046756252" description="VCBS repeat-containing protein" evidence="1">
    <location>
        <begin position="26"/>
        <end position="223"/>
    </location>
</feature>
<keyword evidence="3" id="KW-1185">Reference proteome</keyword>
<comment type="caution">
    <text evidence="2">The sequence shown here is derived from an EMBL/GenBank/DDBJ whole genome shotgun (WGS) entry which is preliminary data.</text>
</comment>
<keyword evidence="1" id="KW-0732">Signal</keyword>
<protein>
    <recommendedName>
        <fullName evidence="4">VCBS repeat-containing protein</fullName>
    </recommendedName>
</protein>
<name>A0ABW8KF15_9GAMM</name>
<gene>
    <name evidence="2" type="ORF">ISP14_02750</name>
</gene>
<proteinExistence type="predicted"/>
<organism evidence="2 3">
    <name type="scientific">Dyella agri</name>
    <dbReference type="NCBI Taxonomy" id="1926869"/>
    <lineage>
        <taxon>Bacteria</taxon>
        <taxon>Pseudomonadati</taxon>
        <taxon>Pseudomonadota</taxon>
        <taxon>Gammaproteobacteria</taxon>
        <taxon>Lysobacterales</taxon>
        <taxon>Rhodanobacteraceae</taxon>
        <taxon>Dyella</taxon>
    </lineage>
</organism>
<dbReference type="Proteomes" id="UP001620397">
    <property type="component" value="Unassembled WGS sequence"/>
</dbReference>
<evidence type="ECO:0008006" key="4">
    <source>
        <dbReference type="Google" id="ProtNLM"/>
    </source>
</evidence>